<organism evidence="2 3">
    <name type="scientific">Pterulicium gracile</name>
    <dbReference type="NCBI Taxonomy" id="1884261"/>
    <lineage>
        <taxon>Eukaryota</taxon>
        <taxon>Fungi</taxon>
        <taxon>Dikarya</taxon>
        <taxon>Basidiomycota</taxon>
        <taxon>Agaricomycotina</taxon>
        <taxon>Agaricomycetes</taxon>
        <taxon>Agaricomycetidae</taxon>
        <taxon>Agaricales</taxon>
        <taxon>Pleurotineae</taxon>
        <taxon>Pterulaceae</taxon>
        <taxon>Pterulicium</taxon>
    </lineage>
</organism>
<keyword evidence="3" id="KW-1185">Reference proteome</keyword>
<dbReference type="EMBL" id="ML178850">
    <property type="protein sequence ID" value="TFK97156.1"/>
    <property type="molecule type" value="Genomic_DNA"/>
</dbReference>
<evidence type="ECO:0000313" key="3">
    <source>
        <dbReference type="Proteomes" id="UP000305067"/>
    </source>
</evidence>
<sequence>MRETRRVEQVPLQTHHSRLNDQSARKRDTCIGNGGTRRRGSGTRARAHVHHYHWPLLHQPFLPLAIASSTIHTTPEPSRRL</sequence>
<gene>
    <name evidence="2" type="ORF">BDV98DRAFT_574995</name>
</gene>
<dbReference type="AlphaFoldDB" id="A0A5C3Q6J5"/>
<proteinExistence type="predicted"/>
<feature type="region of interest" description="Disordered" evidence="1">
    <location>
        <begin position="1"/>
        <end position="44"/>
    </location>
</feature>
<accession>A0A5C3Q6J5</accession>
<reference evidence="2 3" key="1">
    <citation type="journal article" date="2019" name="Nat. Ecol. Evol.">
        <title>Megaphylogeny resolves global patterns of mushroom evolution.</title>
        <authorList>
            <person name="Varga T."/>
            <person name="Krizsan K."/>
            <person name="Foldi C."/>
            <person name="Dima B."/>
            <person name="Sanchez-Garcia M."/>
            <person name="Sanchez-Ramirez S."/>
            <person name="Szollosi G.J."/>
            <person name="Szarkandi J.G."/>
            <person name="Papp V."/>
            <person name="Albert L."/>
            <person name="Andreopoulos W."/>
            <person name="Angelini C."/>
            <person name="Antonin V."/>
            <person name="Barry K.W."/>
            <person name="Bougher N.L."/>
            <person name="Buchanan P."/>
            <person name="Buyck B."/>
            <person name="Bense V."/>
            <person name="Catcheside P."/>
            <person name="Chovatia M."/>
            <person name="Cooper J."/>
            <person name="Damon W."/>
            <person name="Desjardin D."/>
            <person name="Finy P."/>
            <person name="Geml J."/>
            <person name="Haridas S."/>
            <person name="Hughes K."/>
            <person name="Justo A."/>
            <person name="Karasinski D."/>
            <person name="Kautmanova I."/>
            <person name="Kiss B."/>
            <person name="Kocsube S."/>
            <person name="Kotiranta H."/>
            <person name="LaButti K.M."/>
            <person name="Lechner B.E."/>
            <person name="Liimatainen K."/>
            <person name="Lipzen A."/>
            <person name="Lukacs Z."/>
            <person name="Mihaltcheva S."/>
            <person name="Morgado L.N."/>
            <person name="Niskanen T."/>
            <person name="Noordeloos M.E."/>
            <person name="Ohm R.A."/>
            <person name="Ortiz-Santana B."/>
            <person name="Ovrebo C."/>
            <person name="Racz N."/>
            <person name="Riley R."/>
            <person name="Savchenko A."/>
            <person name="Shiryaev A."/>
            <person name="Soop K."/>
            <person name="Spirin V."/>
            <person name="Szebenyi C."/>
            <person name="Tomsovsky M."/>
            <person name="Tulloss R.E."/>
            <person name="Uehling J."/>
            <person name="Grigoriev I.V."/>
            <person name="Vagvolgyi C."/>
            <person name="Papp T."/>
            <person name="Martin F.M."/>
            <person name="Miettinen O."/>
            <person name="Hibbett D.S."/>
            <person name="Nagy L.G."/>
        </authorList>
    </citation>
    <scope>NUCLEOTIDE SEQUENCE [LARGE SCALE GENOMIC DNA]</scope>
    <source>
        <strain evidence="2 3">CBS 309.79</strain>
    </source>
</reference>
<name>A0A5C3Q6J5_9AGAR</name>
<protein>
    <submittedName>
        <fullName evidence="2">Uncharacterized protein</fullName>
    </submittedName>
</protein>
<evidence type="ECO:0000256" key="1">
    <source>
        <dbReference type="SAM" id="MobiDB-lite"/>
    </source>
</evidence>
<dbReference type="Proteomes" id="UP000305067">
    <property type="component" value="Unassembled WGS sequence"/>
</dbReference>
<evidence type="ECO:0000313" key="2">
    <source>
        <dbReference type="EMBL" id="TFK97156.1"/>
    </source>
</evidence>